<dbReference type="AlphaFoldDB" id="A0A7R7XWA2"/>
<dbReference type="SUPFAM" id="SSF48452">
    <property type="entry name" value="TPR-like"/>
    <property type="match status" value="2"/>
</dbReference>
<dbReference type="PANTHER" id="PTHR46082">
    <property type="entry name" value="ATP/GTP-BINDING PROTEIN-RELATED"/>
    <property type="match status" value="1"/>
</dbReference>
<dbReference type="PANTHER" id="PTHR46082:SF6">
    <property type="entry name" value="AAA+ ATPASE DOMAIN-CONTAINING PROTEIN-RELATED"/>
    <property type="match status" value="1"/>
</dbReference>
<dbReference type="InterPro" id="IPR027417">
    <property type="entry name" value="P-loop_NTPase"/>
</dbReference>
<dbReference type="GeneID" id="64978619"/>
<organism evidence="1 2">
    <name type="scientific">Aspergillus puulaauensis</name>
    <dbReference type="NCBI Taxonomy" id="1220207"/>
    <lineage>
        <taxon>Eukaryota</taxon>
        <taxon>Fungi</taxon>
        <taxon>Dikarya</taxon>
        <taxon>Ascomycota</taxon>
        <taxon>Pezizomycotina</taxon>
        <taxon>Eurotiomycetes</taxon>
        <taxon>Eurotiomycetidae</taxon>
        <taxon>Eurotiales</taxon>
        <taxon>Aspergillaceae</taxon>
        <taxon>Aspergillus</taxon>
    </lineage>
</organism>
<keyword evidence="2" id="KW-1185">Reference proteome</keyword>
<dbReference type="NCBIfam" id="NF040586">
    <property type="entry name" value="FxSxx_TPR"/>
    <property type="match status" value="1"/>
</dbReference>
<name>A0A7R7XWA2_9EURO</name>
<dbReference type="OrthoDB" id="5986190at2759"/>
<dbReference type="RefSeq" id="XP_041560808.1">
    <property type="nucleotide sequence ID" value="XM_041695038.1"/>
</dbReference>
<dbReference type="Gene3D" id="1.25.40.10">
    <property type="entry name" value="Tetratricopeptide repeat domain"/>
    <property type="match status" value="3"/>
</dbReference>
<dbReference type="InterPro" id="IPR035994">
    <property type="entry name" value="Nucleoside_phosphorylase_sf"/>
</dbReference>
<dbReference type="Gene3D" id="3.40.50.1580">
    <property type="entry name" value="Nucleoside phosphorylase domain"/>
    <property type="match status" value="1"/>
</dbReference>
<dbReference type="InterPro" id="IPR053137">
    <property type="entry name" value="NLR-like"/>
</dbReference>
<dbReference type="KEGG" id="apuu:APUU_70192S"/>
<dbReference type="SUPFAM" id="SSF52540">
    <property type="entry name" value="P-loop containing nucleoside triphosphate hydrolases"/>
    <property type="match status" value="1"/>
</dbReference>
<reference evidence="1" key="2">
    <citation type="submission" date="2021-02" db="EMBL/GenBank/DDBJ databases">
        <title>Aspergillus puulaauensis MK2 genome sequence.</title>
        <authorList>
            <person name="Futagami T."/>
            <person name="Mori K."/>
            <person name="Kadooka C."/>
            <person name="Tanaka T."/>
        </authorList>
    </citation>
    <scope>NUCLEOTIDE SEQUENCE</scope>
    <source>
        <strain evidence="1">MK2</strain>
    </source>
</reference>
<sequence length="1062" mass="117459">MFMLDKRHDGVFPSKYGDENQYIPGTIAGHNVIIVALPRRTTGTVSAATLVGSLKANFRNVRFGLMVGIGAGVPGRNLKPDIRLGDVIVAGPGDDSNSAQGVLDYGLGKELVDDFVSIGWIQPTDRRLRTAIESLEAEAEFKGHDILAPYLARFRRSSEGMRFLYPGACNDNLYEAENTGSPGAERYELVSRPVRQFEGPAIHYGLVASGDKVVKSAKLRDDLRDKYGIICFEMEAAGILNTLPVAVIKGVSDYADFHKNDSWHDYAAATAASYARCLLETIGPMREDLLTIPDRPETPRRFFSVPFGRNAQFIGRKHEVDTLLSKVGSNNPEDDCQRVTVFGLGGMGKTQICIEFSYRLQESISVFWVSAVTAETLKKAFRDIGQTLKLPGIQETDAEVQTLVRSALANESFGRWVLIIDNADDSKMLYESSSDSCGEMAAPLIDYLPFSRLGSIVFTTRNLEAAVKYSGTNRIEVGKPNTEDAMVMLESNLGDIGTMVDTDDKRQLLDILDYLPLAIMQAAAYLCAKQLSVTKYLHIYRNSSEALSEVLNRNIEDTRRYRTLSKPAATTWFISFEQIARDDPLAADYLCFMSCVNPQSIPTSLLPEASPLEVANSIGTLKAYALIKERPSGNCFDTHSLVHLSVQKWLTAKGTFHEWTGRVLERVAEVFPTGEPANVHLWNLYLHHALHILNLTEISSLLEQAGRTLLYNVGWCLLNSGLYNEAEIICQMSLQMNECALGPDHPDTLNSMSKLGRALKQNDKPNEAETVCRHVLKLREFASWFDHLDTSSHPALNLFELLRDSGRLKEAHEISIKTLNQMVKSLGLEHPLTLTCFSNLAQILHAQGHFDAAKGLNEQTLAARGRILGPVHQDTLVSINNSALFPGRNNDYKEAEDMFRTLCEVCEATLGPENPLTLVAKNNLAMVLNWKGQSVEAMHLLQGVLSINTKLLGPEHCNTLTTRSNIAVVSHAQGGHAVADQLFREILLKVESLTGPEHPSTLLNLSGLAQVRQSQGRYDEAEEMLTRVFEAREGALGLDNPDTLASARALHHLQALRQQLPR</sequence>
<evidence type="ECO:0008006" key="3">
    <source>
        <dbReference type="Google" id="ProtNLM"/>
    </source>
</evidence>
<dbReference type="Gene3D" id="3.40.50.300">
    <property type="entry name" value="P-loop containing nucleotide triphosphate hydrolases"/>
    <property type="match status" value="1"/>
</dbReference>
<dbReference type="InterPro" id="IPR011990">
    <property type="entry name" value="TPR-like_helical_dom_sf"/>
</dbReference>
<accession>A0A7R7XWA2</accession>
<proteinExistence type="predicted"/>
<reference evidence="1" key="1">
    <citation type="submission" date="2021-01" db="EMBL/GenBank/DDBJ databases">
        <authorList>
            <consortium name="Aspergillus puulaauensis MK2 genome sequencing consortium"/>
            <person name="Kazuki M."/>
            <person name="Futagami T."/>
        </authorList>
    </citation>
    <scope>NUCLEOTIDE SEQUENCE</scope>
    <source>
        <strain evidence="1">MK2</strain>
    </source>
</reference>
<evidence type="ECO:0000313" key="1">
    <source>
        <dbReference type="EMBL" id="BCS28622.1"/>
    </source>
</evidence>
<dbReference type="GO" id="GO:0009116">
    <property type="term" value="P:nucleoside metabolic process"/>
    <property type="evidence" value="ECO:0007669"/>
    <property type="project" value="InterPro"/>
</dbReference>
<protein>
    <recommendedName>
        <fullName evidence="3">Kinesin light chain</fullName>
    </recommendedName>
</protein>
<dbReference type="SUPFAM" id="SSF53167">
    <property type="entry name" value="Purine and uridine phosphorylases"/>
    <property type="match status" value="1"/>
</dbReference>
<dbReference type="Pfam" id="PF13424">
    <property type="entry name" value="TPR_12"/>
    <property type="match status" value="3"/>
</dbReference>
<evidence type="ECO:0000313" key="2">
    <source>
        <dbReference type="Proteomes" id="UP000654913"/>
    </source>
</evidence>
<dbReference type="EMBL" id="AP024449">
    <property type="protein sequence ID" value="BCS28622.1"/>
    <property type="molecule type" value="Genomic_DNA"/>
</dbReference>
<dbReference type="GO" id="GO:0003824">
    <property type="term" value="F:catalytic activity"/>
    <property type="evidence" value="ECO:0007669"/>
    <property type="project" value="InterPro"/>
</dbReference>
<dbReference type="Proteomes" id="UP000654913">
    <property type="component" value="Chromosome 7"/>
</dbReference>
<gene>
    <name evidence="1" type="ORF">APUU_70192S</name>
</gene>
<dbReference type="Pfam" id="PF13374">
    <property type="entry name" value="TPR_10"/>
    <property type="match status" value="2"/>
</dbReference>